<sequence length="52" mass="5511">MRDEMENSSASSAGEMPLTTARAMSRRVDGRARAKVKGSLLMSGIILLVSAT</sequence>
<evidence type="ECO:0000313" key="3">
    <source>
        <dbReference type="Proteomes" id="UP000045782"/>
    </source>
</evidence>
<dbReference type="EMBL" id="CSWP01000012">
    <property type="protein sequence ID" value="CPV69796.1"/>
    <property type="molecule type" value="Genomic_DNA"/>
</dbReference>
<dbReference type="AlphaFoldDB" id="A0A0U0ZUS9"/>
<proteinExistence type="predicted"/>
<evidence type="ECO:0000313" key="2">
    <source>
        <dbReference type="EMBL" id="CPV69796.1"/>
    </source>
</evidence>
<reference evidence="2 3" key="1">
    <citation type="submission" date="2015-03" db="EMBL/GenBank/DDBJ databases">
        <authorList>
            <person name="Murphy D."/>
        </authorList>
    </citation>
    <scope>NUCLEOTIDE SEQUENCE [LARGE SCALE GENOMIC DNA]</scope>
    <source>
        <strain evidence="2 3">PAP088</strain>
    </source>
</reference>
<accession>A0A0U0ZUS9</accession>
<gene>
    <name evidence="2" type="ORF">ERS075579_04645</name>
</gene>
<evidence type="ECO:0000256" key="1">
    <source>
        <dbReference type="SAM" id="MobiDB-lite"/>
    </source>
</evidence>
<organism evidence="2 3">
    <name type="scientific">Mycobacteroides abscessus</name>
    <dbReference type="NCBI Taxonomy" id="36809"/>
    <lineage>
        <taxon>Bacteria</taxon>
        <taxon>Bacillati</taxon>
        <taxon>Actinomycetota</taxon>
        <taxon>Actinomycetes</taxon>
        <taxon>Mycobacteriales</taxon>
        <taxon>Mycobacteriaceae</taxon>
        <taxon>Mycobacteroides</taxon>
    </lineage>
</organism>
<name>A0A0U0ZUS9_9MYCO</name>
<feature type="region of interest" description="Disordered" evidence="1">
    <location>
        <begin position="1"/>
        <end position="26"/>
    </location>
</feature>
<protein>
    <submittedName>
        <fullName evidence="2">Uncharacterized protein</fullName>
    </submittedName>
</protein>
<dbReference type="Proteomes" id="UP000045782">
    <property type="component" value="Unassembled WGS sequence"/>
</dbReference>